<dbReference type="Pfam" id="PF06527">
    <property type="entry name" value="TniQ"/>
    <property type="match status" value="1"/>
</dbReference>
<comment type="caution">
    <text evidence="3">The sequence shown here is derived from an EMBL/GenBank/DDBJ whole genome shotgun (WGS) entry which is preliminary data.</text>
</comment>
<name>A0A7Z7YAV9_VIBCL</name>
<feature type="domain" description="TniQ" evidence="1">
    <location>
        <begin position="4"/>
        <end position="152"/>
    </location>
</feature>
<evidence type="ECO:0000313" key="3">
    <source>
        <dbReference type="EMBL" id="TBM41722.1"/>
    </source>
</evidence>
<dbReference type="Pfam" id="PF15978">
    <property type="entry name" value="TnsD"/>
    <property type="match status" value="1"/>
</dbReference>
<reference evidence="3 4" key="1">
    <citation type="submission" date="2019-02" db="EMBL/GenBank/DDBJ databases">
        <title>Genomic plasticity associated with the antimicrobial resistance in Vibrio cholerae.</title>
        <authorList>
            <person name="Verma J."/>
            <person name="Bag S."/>
            <person name="Saha B."/>
            <person name="Kumar P."/>
            <person name="Ghosh T.S."/>
            <person name="Dayal M."/>
            <person name="Senapati T."/>
            <person name="Mehra S."/>
            <person name="Dey P."/>
            <person name="Desigamani A."/>
            <person name="Kumar D."/>
            <person name="Rana P."/>
            <person name="Kumar B."/>
            <person name="Maiti T.K."/>
            <person name="Sharma N.C."/>
            <person name="Bhadra R.K."/>
            <person name="Mutreja A."/>
            <person name="Nair G.B."/>
            <person name="Ramamurthy T."/>
            <person name="Das B."/>
        </authorList>
    </citation>
    <scope>NUCLEOTIDE SEQUENCE [LARGE SCALE GENOMIC DNA]</scope>
    <source>
        <strain evidence="3 4">IDH06781</strain>
    </source>
</reference>
<dbReference type="Proteomes" id="UP000294145">
    <property type="component" value="Unassembled WGS sequence"/>
</dbReference>
<dbReference type="EMBL" id="SISP01000018">
    <property type="protein sequence ID" value="TBM41722.1"/>
    <property type="molecule type" value="Genomic_DNA"/>
</dbReference>
<organism evidence="3 4">
    <name type="scientific">Vibrio cholerae</name>
    <dbReference type="NCBI Taxonomy" id="666"/>
    <lineage>
        <taxon>Bacteria</taxon>
        <taxon>Pseudomonadati</taxon>
        <taxon>Pseudomonadota</taxon>
        <taxon>Gammaproteobacteria</taxon>
        <taxon>Vibrionales</taxon>
        <taxon>Vibrionaceae</taxon>
        <taxon>Vibrio</taxon>
    </lineage>
</organism>
<sequence>MKLPVSLPDELLLSRLIRYVTVSGDKGDNFASKVFGSRKVSIHPFLTARLEQLAGWGLESAEVMLFQQTLAPLFLFFLPTYADRLKRSMLAGDGAEAHRASQLSLFGCGNSLCLKWCPVCAQQDLRLYGVAYWHRTHQIPGVTACAFHPVLLEKLELVRRQRIIAELLPTLIDQPRVAFDAEVQVARFGFKLLQLVTGGIPRVDTVLTYRSKLSELGFITAHHRVRRKSLMEDFCADIKHYRPGPDTPFPRHPHDYRYLSQLLDPHTSHHPFRHLLFAYWLFREPEKMLSTKHLCAASLQPISLKSLEGEISTEQQCLQLLRKQYSLSEIYRLTGKSRCYLRRLALLNDIPLKLKPKKLTGECQKRIIGLAYAGMHRKAISERCGIGIGSVEQVISSQPGLVEHRKRCHWESKRRRCRLEIAKYLKSHPGALRRDCKAQCNAAFFWLYLNDPIWLDSALPEPIKPAGRYPNC</sequence>
<proteinExistence type="predicted"/>
<evidence type="ECO:0000313" key="4">
    <source>
        <dbReference type="Proteomes" id="UP000294145"/>
    </source>
</evidence>
<dbReference type="RefSeq" id="WP_015056400.1">
    <property type="nucleotide sequence ID" value="NZ_CTBD01000020.1"/>
</dbReference>
<protein>
    <recommendedName>
        <fullName evidence="5">Transposon Tn7 transposition protein TnsD C-termianl domain-containing protein</fullName>
    </recommendedName>
</protein>
<evidence type="ECO:0000259" key="1">
    <source>
        <dbReference type="Pfam" id="PF06527"/>
    </source>
</evidence>
<gene>
    <name evidence="3" type="ORF">EYB64_11495</name>
</gene>
<accession>A0A7Z7YAV9</accession>
<evidence type="ECO:0008006" key="5">
    <source>
        <dbReference type="Google" id="ProtNLM"/>
    </source>
</evidence>
<feature type="domain" description="Transposon Tn7 transposition protein TnsD C-terminal" evidence="2">
    <location>
        <begin position="365"/>
        <end position="464"/>
    </location>
</feature>
<dbReference type="AlphaFoldDB" id="A0A7Z7YAV9"/>
<dbReference type="InterPro" id="IPR009492">
    <property type="entry name" value="TniQ"/>
</dbReference>
<evidence type="ECO:0000259" key="2">
    <source>
        <dbReference type="Pfam" id="PF15978"/>
    </source>
</evidence>
<dbReference type="InterPro" id="IPR032750">
    <property type="entry name" value="TnsD_C"/>
</dbReference>